<evidence type="ECO:0000256" key="5">
    <source>
        <dbReference type="ARBA" id="ARBA00023136"/>
    </source>
</evidence>
<dbReference type="CDD" id="cd13124">
    <property type="entry name" value="MATE_SpoVB_like"/>
    <property type="match status" value="1"/>
</dbReference>
<dbReference type="InterPro" id="IPR050833">
    <property type="entry name" value="Poly_Biosynth_Transport"/>
</dbReference>
<dbReference type="Proteomes" id="UP000075737">
    <property type="component" value="Unassembled WGS sequence"/>
</dbReference>
<keyword evidence="5 6" id="KW-0472">Membrane</keyword>
<dbReference type="PIRSF" id="PIRSF038958">
    <property type="entry name" value="PG_synth_SpoVB"/>
    <property type="match status" value="1"/>
</dbReference>
<feature type="transmembrane region" description="Helical" evidence="6">
    <location>
        <begin position="484"/>
        <end position="507"/>
    </location>
</feature>
<feature type="transmembrane region" description="Helical" evidence="6">
    <location>
        <begin position="156"/>
        <end position="177"/>
    </location>
</feature>
<feature type="transmembrane region" description="Helical" evidence="6">
    <location>
        <begin position="330"/>
        <end position="353"/>
    </location>
</feature>
<dbReference type="InterPro" id="IPR014249">
    <property type="entry name" value="Spore_V_B"/>
</dbReference>
<dbReference type="GO" id="GO:0005886">
    <property type="term" value="C:plasma membrane"/>
    <property type="evidence" value="ECO:0007669"/>
    <property type="project" value="UniProtKB-SubCell"/>
</dbReference>
<protein>
    <submittedName>
        <fullName evidence="7">Stage V sporulation protein B</fullName>
    </submittedName>
</protein>
<keyword evidence="2" id="KW-1003">Cell membrane</keyword>
<dbReference type="PATRIC" id="fig|520767.4.peg.742"/>
<feature type="transmembrane region" description="Helical" evidence="6">
    <location>
        <begin position="7"/>
        <end position="28"/>
    </location>
</feature>
<dbReference type="AlphaFoldDB" id="A0A162MUG8"/>
<dbReference type="PANTHER" id="PTHR30250:SF21">
    <property type="entry name" value="LIPID II FLIPPASE MURJ"/>
    <property type="match status" value="1"/>
</dbReference>
<dbReference type="Pfam" id="PF01943">
    <property type="entry name" value="Polysacc_synt"/>
    <property type="match status" value="1"/>
</dbReference>
<dbReference type="OrthoDB" id="9775950at2"/>
<feature type="transmembrane region" description="Helical" evidence="6">
    <location>
        <begin position="422"/>
        <end position="441"/>
    </location>
</feature>
<feature type="transmembrane region" description="Helical" evidence="6">
    <location>
        <begin position="48"/>
        <end position="70"/>
    </location>
</feature>
<keyword evidence="3 6" id="KW-0812">Transmembrane</keyword>
<feature type="transmembrane region" description="Helical" evidence="6">
    <location>
        <begin position="453"/>
        <end position="472"/>
    </location>
</feature>
<evidence type="ECO:0000256" key="1">
    <source>
        <dbReference type="ARBA" id="ARBA00004651"/>
    </source>
</evidence>
<dbReference type="NCBIfam" id="TIGR02900">
    <property type="entry name" value="spore_V_B"/>
    <property type="match status" value="1"/>
</dbReference>
<accession>A0A162MUG8</accession>
<gene>
    <name evidence="7" type="primary">spoVB</name>
    <name evidence="7" type="ORF">ATZ99_06540</name>
</gene>
<evidence type="ECO:0000256" key="6">
    <source>
        <dbReference type="SAM" id="Phobius"/>
    </source>
</evidence>
<feature type="transmembrane region" description="Helical" evidence="6">
    <location>
        <begin position="396"/>
        <end position="416"/>
    </location>
</feature>
<feature type="transmembrane region" description="Helical" evidence="6">
    <location>
        <begin position="90"/>
        <end position="110"/>
    </location>
</feature>
<comment type="caution">
    <text evidence="7">The sequence shown here is derived from an EMBL/GenBank/DDBJ whole genome shotgun (WGS) entry which is preliminary data.</text>
</comment>
<dbReference type="EMBL" id="LOHZ01000022">
    <property type="protein sequence ID" value="KYO67368.1"/>
    <property type="molecule type" value="Genomic_DNA"/>
</dbReference>
<name>A0A162MUG8_9FIRM</name>
<dbReference type="RefSeq" id="WP_068747846.1">
    <property type="nucleotide sequence ID" value="NZ_LOHZ01000022.1"/>
</dbReference>
<feature type="transmembrane region" description="Helical" evidence="6">
    <location>
        <begin position="236"/>
        <end position="256"/>
    </location>
</feature>
<evidence type="ECO:0000256" key="2">
    <source>
        <dbReference type="ARBA" id="ARBA00022475"/>
    </source>
</evidence>
<feature type="transmembrane region" description="Helical" evidence="6">
    <location>
        <begin position="183"/>
        <end position="208"/>
    </location>
</feature>
<keyword evidence="8" id="KW-1185">Reference proteome</keyword>
<dbReference type="InterPro" id="IPR002797">
    <property type="entry name" value="Polysacc_synth"/>
</dbReference>
<dbReference type="PANTHER" id="PTHR30250">
    <property type="entry name" value="PST FAMILY PREDICTED COLANIC ACID TRANSPORTER"/>
    <property type="match status" value="1"/>
</dbReference>
<dbReference type="InterPro" id="IPR024923">
    <property type="entry name" value="PG_synth_SpoVB"/>
</dbReference>
<feature type="transmembrane region" description="Helical" evidence="6">
    <location>
        <begin position="359"/>
        <end position="375"/>
    </location>
</feature>
<reference evidence="7 8" key="1">
    <citation type="submission" date="2015-12" db="EMBL/GenBank/DDBJ databases">
        <title>Draft genome of Thermovenabulum gondwanense isolated from a red thermophilic microbial mat colonisisng an outflow channel of a bore well.</title>
        <authorList>
            <person name="Patel B.K."/>
        </authorList>
    </citation>
    <scope>NUCLEOTIDE SEQUENCE [LARGE SCALE GENOMIC DNA]</scope>
    <source>
        <strain evidence="7 8">R270</strain>
    </source>
</reference>
<feature type="transmembrane region" description="Helical" evidence="6">
    <location>
        <begin position="122"/>
        <end position="144"/>
    </location>
</feature>
<evidence type="ECO:0000313" key="8">
    <source>
        <dbReference type="Proteomes" id="UP000075737"/>
    </source>
</evidence>
<evidence type="ECO:0000256" key="4">
    <source>
        <dbReference type="ARBA" id="ARBA00022989"/>
    </source>
</evidence>
<organism evidence="7 8">
    <name type="scientific">Thermovenabulum gondwanense</name>
    <dbReference type="NCBI Taxonomy" id="520767"/>
    <lineage>
        <taxon>Bacteria</taxon>
        <taxon>Bacillati</taxon>
        <taxon>Bacillota</taxon>
        <taxon>Clostridia</taxon>
        <taxon>Thermosediminibacterales</taxon>
        <taxon>Thermosediminibacteraceae</taxon>
        <taxon>Thermovenabulum</taxon>
    </lineage>
</organism>
<sequence length="533" mass="57100">MEKKTSFLKGAFILTVAGFIVKILGAVYRIPLAMMIKDEGMGLYQMAYPIYVTLLSLSTAGLPTAISKLVSSNIALKKYKNAFRIFRVSLAFLGIIGFLSTAALIIYAPYLSARVLGNPKAYYSLVSIAPAIFFVSIMSSFRGFFQGLQDMTPSAISQVVEQIGRVATVFFLASLLLPKGVEYAAAGAAFGPVVGAVLGLLVLVAVYYRKQNEIKIKMMEDLEKRLDSPIKIFKDLMIFAVPITLGGLIIPVMNLADAAIVPMRLQVAGFSVTRATELYGQLTGMAAPLINLPAIVTISLSASLVPAISEAVATNNYKLASERARLGIRIALIFAIPAAVGLFALATPVSVLLYKNAEAGIPLSILAWGIIFLSLQQTTTGILQGVGRAAVPVYNLLLGAVTKIITNYVLTAIPSINIRGAALGTVLGYAVASLLNLAAASRYSGMRVDFVKMILKPGISALFMGAFVVYSFNFLVLKGPGHNLSTLLSIMIGVLVYLFCLLILGGIEESELTMMPFGKRLSKIIKKISLLRR</sequence>
<dbReference type="STRING" id="520767.ATZ99_06540"/>
<proteinExistence type="predicted"/>
<keyword evidence="4 6" id="KW-1133">Transmembrane helix</keyword>
<feature type="transmembrane region" description="Helical" evidence="6">
    <location>
        <begin position="289"/>
        <end position="309"/>
    </location>
</feature>
<evidence type="ECO:0000256" key="3">
    <source>
        <dbReference type="ARBA" id="ARBA00022692"/>
    </source>
</evidence>
<comment type="subcellular location">
    <subcellularLocation>
        <location evidence="1">Cell membrane</location>
        <topology evidence="1">Multi-pass membrane protein</topology>
    </subcellularLocation>
</comment>
<evidence type="ECO:0000313" key="7">
    <source>
        <dbReference type="EMBL" id="KYO67368.1"/>
    </source>
</evidence>